<accession>A0A8X6KQ29</accession>
<protein>
    <submittedName>
        <fullName evidence="1">Uncharacterized protein</fullName>
    </submittedName>
</protein>
<reference evidence="1" key="1">
    <citation type="submission" date="2020-07" db="EMBL/GenBank/DDBJ databases">
        <title>Multicomponent nature underlies the extraordinary mechanical properties of spider dragline silk.</title>
        <authorList>
            <person name="Kono N."/>
            <person name="Nakamura H."/>
            <person name="Mori M."/>
            <person name="Yoshida Y."/>
            <person name="Ohtoshi R."/>
            <person name="Malay A.D."/>
            <person name="Moran D.A.P."/>
            <person name="Tomita M."/>
            <person name="Numata K."/>
            <person name="Arakawa K."/>
        </authorList>
    </citation>
    <scope>NUCLEOTIDE SEQUENCE</scope>
</reference>
<proteinExistence type="predicted"/>
<dbReference type="EMBL" id="BMAO01032179">
    <property type="protein sequence ID" value="GFQ80361.1"/>
    <property type="molecule type" value="Genomic_DNA"/>
</dbReference>
<dbReference type="Proteomes" id="UP000887116">
    <property type="component" value="Unassembled WGS sequence"/>
</dbReference>
<evidence type="ECO:0000313" key="1">
    <source>
        <dbReference type="EMBL" id="GFQ80361.1"/>
    </source>
</evidence>
<sequence>MNGTSGEFRTENQFERSSILKILQ</sequence>
<keyword evidence="2" id="KW-1185">Reference proteome</keyword>
<gene>
    <name evidence="1" type="ORF">TNCT_394361</name>
</gene>
<comment type="caution">
    <text evidence="1">The sequence shown here is derived from an EMBL/GenBank/DDBJ whole genome shotgun (WGS) entry which is preliminary data.</text>
</comment>
<name>A0A8X6KQ29_TRICU</name>
<feature type="non-terminal residue" evidence="1">
    <location>
        <position position="24"/>
    </location>
</feature>
<organism evidence="1 2">
    <name type="scientific">Trichonephila clavata</name>
    <name type="common">Joro spider</name>
    <name type="synonym">Nephila clavata</name>
    <dbReference type="NCBI Taxonomy" id="2740835"/>
    <lineage>
        <taxon>Eukaryota</taxon>
        <taxon>Metazoa</taxon>
        <taxon>Ecdysozoa</taxon>
        <taxon>Arthropoda</taxon>
        <taxon>Chelicerata</taxon>
        <taxon>Arachnida</taxon>
        <taxon>Araneae</taxon>
        <taxon>Araneomorphae</taxon>
        <taxon>Entelegynae</taxon>
        <taxon>Araneoidea</taxon>
        <taxon>Nephilidae</taxon>
        <taxon>Trichonephila</taxon>
    </lineage>
</organism>
<dbReference type="AlphaFoldDB" id="A0A8X6KQ29"/>
<evidence type="ECO:0000313" key="2">
    <source>
        <dbReference type="Proteomes" id="UP000887116"/>
    </source>
</evidence>